<dbReference type="Gene3D" id="2.60.40.1840">
    <property type="match status" value="1"/>
</dbReference>
<evidence type="ECO:0000256" key="4">
    <source>
        <dbReference type="ARBA" id="ARBA00012564"/>
    </source>
</evidence>
<dbReference type="NCBIfam" id="TIGR02414">
    <property type="entry name" value="pepN_proteo"/>
    <property type="match status" value="1"/>
</dbReference>
<dbReference type="InterPro" id="IPR024601">
    <property type="entry name" value="Peptidase_M1_pepN_C"/>
</dbReference>
<evidence type="ECO:0000256" key="8">
    <source>
        <dbReference type="ARBA" id="ARBA00022723"/>
    </source>
</evidence>
<evidence type="ECO:0000256" key="2">
    <source>
        <dbReference type="ARBA" id="ARBA00001947"/>
    </source>
</evidence>
<keyword evidence="7" id="KW-0645">Protease</keyword>
<evidence type="ECO:0000256" key="1">
    <source>
        <dbReference type="ARBA" id="ARBA00000098"/>
    </source>
</evidence>
<sequence length="883" mass="96567">MRTEQARPIRLSDYRPPDWLVDTVDLDVALHPTRTRVRARLAVKPNPAAAGAAPLVLDGDDLVPLSVVIDGVPLAATAYEATPDGLSIPQPPAGPFVLEIETEIDPSANTKLMGLYRSSGNYCTQCEAEGFRRITYFPDRPDVMAVYTTRIEADRDEAPVLLGNGNLVGHGEVAGTNRHFAVWHDPFPKPCYLFALVGGRLTARKTTFTTMSGRRVELAVYVESGKEDRAGYALEALERSMRWDEQAFGREYDLDVFNIVAVADFNMGAMENKGLNIFNDKYVLASPETATDADFAHIEAVIAHEYFHNWTGNRITCRDWFQLCLKEGLTVFRDQEFSSDMRSRPVKRIADVRVLRGHQFVEDAGPLAHPVRPETYREINNFYTATVYEKGAEVVRMLKTLLGPETFRAGMDLYFARHDGRAATIEEFVACFAEAGGTDLSQFMLWYAQAGTPEIAVTRRHDTPSGTLSLDIAQVLPPTPGQPTKSPMVIPLVLGLVGPDGTDVPLVLAGRGPVERGVLVLTKPAETFVFEGIRTPVVPSLNRGFSAPLKINADLTSDDLRFLAAHDSDPFNRWQAVQTLASEILIGNVAVIRAGGGVRHDGGLVHALSAVLADDRLAPAYVAQVLAIPSEGDIARDIGRDVDPEAIWLARHALRRAIGNDLAPALRVLYDRLRDDGPYSPEAAAAGRRALRNVCLDLLAAPGHPGALALAAAQYAEADNMTDRMAALGTLSLHETPEREAALADFADRFRGDPLVIDKWFALQAMIPDASTLARVQRLTEHPAFSLGNPNRVRALVGSFAQANHTQFNRADGAGYDFVADLVIALDARNPQVAARLMTAFRSWRALEPGRRAKARTTLERVAAAPSLSRDLADIVERSLGER</sequence>
<keyword evidence="6 18" id="KW-0031">Aminopeptidase</keyword>
<dbReference type="GO" id="GO:0008270">
    <property type="term" value="F:zinc ion binding"/>
    <property type="evidence" value="ECO:0007669"/>
    <property type="project" value="InterPro"/>
</dbReference>
<feature type="domain" description="Peptidase M1 membrane alanine aminopeptidase" evidence="14">
    <location>
        <begin position="232"/>
        <end position="444"/>
    </location>
</feature>
<feature type="domain" description="Aminopeptidase N-like N-terminal" evidence="17">
    <location>
        <begin position="96"/>
        <end position="193"/>
    </location>
</feature>
<evidence type="ECO:0000259" key="15">
    <source>
        <dbReference type="Pfam" id="PF11940"/>
    </source>
</evidence>
<dbReference type="Gene3D" id="2.60.40.1730">
    <property type="entry name" value="tricorn interacting facor f3 domain"/>
    <property type="match status" value="1"/>
</dbReference>
<dbReference type="RefSeq" id="WP_111418896.1">
    <property type="nucleotide sequence ID" value="NZ_NPEX01000051.1"/>
</dbReference>
<dbReference type="Proteomes" id="UP000249130">
    <property type="component" value="Unassembled WGS sequence"/>
</dbReference>
<evidence type="ECO:0000256" key="6">
    <source>
        <dbReference type="ARBA" id="ARBA00022438"/>
    </source>
</evidence>
<evidence type="ECO:0000256" key="11">
    <source>
        <dbReference type="ARBA" id="ARBA00023049"/>
    </source>
</evidence>
<evidence type="ECO:0000259" key="14">
    <source>
        <dbReference type="Pfam" id="PF01433"/>
    </source>
</evidence>
<dbReference type="SUPFAM" id="SSF55486">
    <property type="entry name" value="Metalloproteases ('zincins'), catalytic domain"/>
    <property type="match status" value="1"/>
</dbReference>
<dbReference type="InterPro" id="IPR012779">
    <property type="entry name" value="Peptidase_M1_pepN"/>
</dbReference>
<evidence type="ECO:0000256" key="3">
    <source>
        <dbReference type="ARBA" id="ARBA00010136"/>
    </source>
</evidence>
<dbReference type="GO" id="GO:0008237">
    <property type="term" value="F:metallopeptidase activity"/>
    <property type="evidence" value="ECO:0007669"/>
    <property type="project" value="UniProtKB-UniRule"/>
</dbReference>
<dbReference type="Pfam" id="PF11940">
    <property type="entry name" value="DUF3458"/>
    <property type="match status" value="1"/>
</dbReference>
<dbReference type="InterPro" id="IPR001930">
    <property type="entry name" value="Peptidase_M1"/>
</dbReference>
<comment type="similarity">
    <text evidence="3">Belongs to the peptidase M1 family.</text>
</comment>
<dbReference type="Pfam" id="PF17900">
    <property type="entry name" value="Peptidase_M1_N"/>
    <property type="match status" value="1"/>
</dbReference>
<evidence type="ECO:0000259" key="16">
    <source>
        <dbReference type="Pfam" id="PF17432"/>
    </source>
</evidence>
<dbReference type="SUPFAM" id="SSF63737">
    <property type="entry name" value="Leukotriene A4 hydrolase N-terminal domain"/>
    <property type="match status" value="1"/>
</dbReference>
<keyword evidence="8" id="KW-0479">Metal-binding</keyword>
<dbReference type="InterPro" id="IPR037144">
    <property type="entry name" value="Peptidase_M1_pepN_C_sf"/>
</dbReference>
<organism evidence="18 19">
    <name type="scientific">Rhodoplanes roseus</name>
    <dbReference type="NCBI Taxonomy" id="29409"/>
    <lineage>
        <taxon>Bacteria</taxon>
        <taxon>Pseudomonadati</taxon>
        <taxon>Pseudomonadota</taxon>
        <taxon>Alphaproteobacteria</taxon>
        <taxon>Hyphomicrobiales</taxon>
        <taxon>Nitrobacteraceae</taxon>
        <taxon>Rhodoplanes</taxon>
    </lineage>
</organism>
<dbReference type="OrthoDB" id="100605at2"/>
<keyword evidence="11" id="KW-0482">Metalloprotease</keyword>
<dbReference type="EC" id="3.4.11.2" evidence="4 13"/>
<dbReference type="Gene3D" id="1.10.390.10">
    <property type="entry name" value="Neutral Protease Domain 2"/>
    <property type="match status" value="1"/>
</dbReference>
<dbReference type="InterPro" id="IPR014782">
    <property type="entry name" value="Peptidase_M1_dom"/>
</dbReference>
<protein>
    <recommendedName>
        <fullName evidence="5 13">Aminopeptidase N</fullName>
        <ecNumber evidence="4 13">3.4.11.2</ecNumber>
    </recommendedName>
</protein>
<dbReference type="GO" id="GO:0016285">
    <property type="term" value="F:alanyl aminopeptidase activity"/>
    <property type="evidence" value="ECO:0007669"/>
    <property type="project" value="UniProtKB-EC"/>
</dbReference>
<dbReference type="Pfam" id="PF01433">
    <property type="entry name" value="Peptidase_M1"/>
    <property type="match status" value="1"/>
</dbReference>
<evidence type="ECO:0000259" key="17">
    <source>
        <dbReference type="Pfam" id="PF17900"/>
    </source>
</evidence>
<dbReference type="EMBL" id="NPEX01000051">
    <property type="protein sequence ID" value="RAI44281.1"/>
    <property type="molecule type" value="Genomic_DNA"/>
</dbReference>
<dbReference type="InterPro" id="IPR045357">
    <property type="entry name" value="Aminopeptidase_N-like_N"/>
</dbReference>
<evidence type="ECO:0000256" key="10">
    <source>
        <dbReference type="ARBA" id="ARBA00022833"/>
    </source>
</evidence>
<name>A0A327L1F2_9BRAD</name>
<evidence type="ECO:0000256" key="13">
    <source>
        <dbReference type="NCBIfam" id="TIGR02414"/>
    </source>
</evidence>
<feature type="domain" description="Peptidase M1 alanyl aminopeptidase C-terminal" evidence="16">
    <location>
        <begin position="558"/>
        <end position="880"/>
    </location>
</feature>
<comment type="function">
    <text evidence="12">Aminopeptidase N is involved in the degradation of intracellular peptides generated by protein breakdown during normal growth as well as in response to nutrient starvation.</text>
</comment>
<dbReference type="InterPro" id="IPR035414">
    <property type="entry name" value="Peptidase_M1_pepN_Ig-like"/>
</dbReference>
<feature type="domain" description="Peptidase M1 alanyl aminopeptidase Ig-like fold" evidence="15">
    <location>
        <begin position="451"/>
        <end position="553"/>
    </location>
</feature>
<dbReference type="PANTHER" id="PTHR46322">
    <property type="entry name" value="PUROMYCIN-SENSITIVE AMINOPEPTIDASE"/>
    <property type="match status" value="1"/>
</dbReference>
<evidence type="ECO:0000313" key="18">
    <source>
        <dbReference type="EMBL" id="RAI44281.1"/>
    </source>
</evidence>
<dbReference type="Gene3D" id="3.30.2010.30">
    <property type="match status" value="1"/>
</dbReference>
<keyword evidence="10" id="KW-0862">Zinc</keyword>
<reference evidence="18 19" key="1">
    <citation type="submission" date="2017-07" db="EMBL/GenBank/DDBJ databases">
        <title>Draft Genome Sequences of Select Purple Nonsulfur Bacteria.</title>
        <authorList>
            <person name="Lasarre B."/>
            <person name="Mckinlay J.B."/>
        </authorList>
    </citation>
    <scope>NUCLEOTIDE SEQUENCE [LARGE SCALE GENOMIC DNA]</scope>
    <source>
        <strain evidence="18 19">DSM 5909</strain>
    </source>
</reference>
<dbReference type="AlphaFoldDB" id="A0A327L1F2"/>
<evidence type="ECO:0000256" key="5">
    <source>
        <dbReference type="ARBA" id="ARBA00015611"/>
    </source>
</evidence>
<dbReference type="InterPro" id="IPR038438">
    <property type="entry name" value="PepN_Ig-like_sf"/>
</dbReference>
<dbReference type="FunFam" id="2.60.40.1730:FF:000005">
    <property type="entry name" value="Aminopeptidase N"/>
    <property type="match status" value="1"/>
</dbReference>
<comment type="caution">
    <text evidence="18">The sequence shown here is derived from an EMBL/GenBank/DDBJ whole genome shotgun (WGS) entry which is preliminary data.</text>
</comment>
<dbReference type="PRINTS" id="PR00756">
    <property type="entry name" value="ALADIPTASE"/>
</dbReference>
<evidence type="ECO:0000313" key="19">
    <source>
        <dbReference type="Proteomes" id="UP000249130"/>
    </source>
</evidence>
<dbReference type="InterPro" id="IPR027268">
    <property type="entry name" value="Peptidase_M4/M1_CTD_sf"/>
</dbReference>
<dbReference type="FunFam" id="3.30.2010.30:FF:000002">
    <property type="entry name" value="Putative aminopeptidase N"/>
    <property type="match status" value="1"/>
</dbReference>
<dbReference type="Gene3D" id="1.25.50.10">
    <property type="entry name" value="Peptidase M1, alanyl aminopeptidase, C-terminal domain"/>
    <property type="match status" value="1"/>
</dbReference>
<keyword evidence="9" id="KW-0378">Hydrolase</keyword>
<evidence type="ECO:0000256" key="12">
    <source>
        <dbReference type="ARBA" id="ARBA00059739"/>
    </source>
</evidence>
<comment type="cofactor">
    <cofactor evidence="2">
        <name>Zn(2+)</name>
        <dbReference type="ChEBI" id="CHEBI:29105"/>
    </cofactor>
</comment>
<dbReference type="Pfam" id="PF17432">
    <property type="entry name" value="DUF3458_C"/>
    <property type="match status" value="1"/>
</dbReference>
<comment type="catalytic activity">
    <reaction evidence="1">
        <text>Release of an N-terminal amino acid, Xaa-|-Yaa- from a peptide, amide or arylamide. Xaa is preferably Ala, but may be most amino acids including Pro (slow action). When a terminal hydrophobic residue is followed by a prolyl residue, the two may be released as an intact Xaa-Pro dipeptide.</text>
        <dbReference type="EC" id="3.4.11.2"/>
    </reaction>
</comment>
<evidence type="ECO:0000256" key="9">
    <source>
        <dbReference type="ARBA" id="ARBA00022801"/>
    </source>
</evidence>
<accession>A0A327L1F2</accession>
<dbReference type="CDD" id="cd09600">
    <property type="entry name" value="M1_APN"/>
    <property type="match status" value="1"/>
</dbReference>
<dbReference type="InterPro" id="IPR042097">
    <property type="entry name" value="Aminopeptidase_N-like_N_sf"/>
</dbReference>
<gene>
    <name evidence="18" type="ORF">CH341_09990</name>
</gene>
<dbReference type="PANTHER" id="PTHR46322:SF1">
    <property type="entry name" value="PUROMYCIN-SENSITIVE AMINOPEPTIDASE"/>
    <property type="match status" value="1"/>
</dbReference>
<keyword evidence="19" id="KW-1185">Reference proteome</keyword>
<evidence type="ECO:0000256" key="7">
    <source>
        <dbReference type="ARBA" id="ARBA00022670"/>
    </source>
</evidence>
<proteinExistence type="inferred from homology"/>
<dbReference type="GO" id="GO:0006508">
    <property type="term" value="P:proteolysis"/>
    <property type="evidence" value="ECO:0007669"/>
    <property type="project" value="UniProtKB-UniRule"/>
</dbReference>